<evidence type="ECO:0000313" key="2">
    <source>
        <dbReference type="Proteomes" id="UP000790709"/>
    </source>
</evidence>
<reference evidence="1" key="1">
    <citation type="journal article" date="2021" name="New Phytol.">
        <title>Evolutionary innovations through gain and loss of genes in the ectomycorrhizal Boletales.</title>
        <authorList>
            <person name="Wu G."/>
            <person name="Miyauchi S."/>
            <person name="Morin E."/>
            <person name="Kuo A."/>
            <person name="Drula E."/>
            <person name="Varga T."/>
            <person name="Kohler A."/>
            <person name="Feng B."/>
            <person name="Cao Y."/>
            <person name="Lipzen A."/>
            <person name="Daum C."/>
            <person name="Hundley H."/>
            <person name="Pangilinan J."/>
            <person name="Johnson J."/>
            <person name="Barry K."/>
            <person name="LaButti K."/>
            <person name="Ng V."/>
            <person name="Ahrendt S."/>
            <person name="Min B."/>
            <person name="Choi I.G."/>
            <person name="Park H."/>
            <person name="Plett J.M."/>
            <person name="Magnuson J."/>
            <person name="Spatafora J.W."/>
            <person name="Nagy L.G."/>
            <person name="Henrissat B."/>
            <person name="Grigoriev I.V."/>
            <person name="Yang Z.L."/>
            <person name="Xu J."/>
            <person name="Martin F.M."/>
        </authorList>
    </citation>
    <scope>NUCLEOTIDE SEQUENCE</scope>
    <source>
        <strain evidence="1">KUC20120723A-06</strain>
    </source>
</reference>
<proteinExistence type="predicted"/>
<evidence type="ECO:0000313" key="1">
    <source>
        <dbReference type="EMBL" id="KAH7931374.1"/>
    </source>
</evidence>
<sequence>MAQLSASNLPFLPPMTSTMAYPAYDSYSRPRRPSMGYPGTPAASFQRVNSYHDPMMTYPQPNYSIYSAPSASLSQHHIPAYDDMGIGRHDSYYQGDHYLSNGVYPPVVQPMSLPRRRRSSSVSYSSRPAFSGNFLGGPSIVKFKRKGAFRSGVTLSEAQANVRLSGYDSYTYHDLNVDARGKIYLRIRWPGYSPLNYEIPIDGYDGRVDLQALARRVGRAVAHYLQANVVPIPWDRIELQQLEEVEMGTWSLKMTTH</sequence>
<organism evidence="1 2">
    <name type="scientific">Leucogyrophana mollusca</name>
    <dbReference type="NCBI Taxonomy" id="85980"/>
    <lineage>
        <taxon>Eukaryota</taxon>
        <taxon>Fungi</taxon>
        <taxon>Dikarya</taxon>
        <taxon>Basidiomycota</taxon>
        <taxon>Agaricomycotina</taxon>
        <taxon>Agaricomycetes</taxon>
        <taxon>Agaricomycetidae</taxon>
        <taxon>Boletales</taxon>
        <taxon>Boletales incertae sedis</taxon>
        <taxon>Leucogyrophana</taxon>
    </lineage>
</organism>
<accession>A0ACB8C0N9</accession>
<dbReference type="Proteomes" id="UP000790709">
    <property type="component" value="Unassembled WGS sequence"/>
</dbReference>
<comment type="caution">
    <text evidence="1">The sequence shown here is derived from an EMBL/GenBank/DDBJ whole genome shotgun (WGS) entry which is preliminary data.</text>
</comment>
<dbReference type="EMBL" id="MU266327">
    <property type="protein sequence ID" value="KAH7931374.1"/>
    <property type="molecule type" value="Genomic_DNA"/>
</dbReference>
<gene>
    <name evidence="1" type="ORF">BV22DRAFT_1053341</name>
</gene>
<keyword evidence="2" id="KW-1185">Reference proteome</keyword>
<protein>
    <submittedName>
        <fullName evidence="1">Uncharacterized protein</fullName>
    </submittedName>
</protein>
<name>A0ACB8C0N9_9AGAM</name>